<sequence>MVKLEAVRGFAAVYVVLHHIFSKELSIGGNDISFLFSFGQEAVILFFMLSGFVIQYAYSYSKDKSFRTFFLKRLLRIYFPLIIVFIAHYVLSSISLNGFRPINWWTFWGNIFMLQDISFLKPNVICEPFLGNSPLWSLSYEWWFYMLFFFLVNKLKERSSAVVYIIGAIAALTYLVHPNFLNRVLMYLVIWWAGVDMAKLYLNKVEITVKNLKTPLVIMVLHVFILILNVVLHKNSSFSIGVSPFLELRHFSFAIISILLAILWKKMKWVGFKQTLGIFEPVAPISFGIYISHWFLIIQADYLDTIISNELCRLCVYSFVCILFSYFIECLIFKRFSNCILNKINIINVESSCASFQTTNLPFNSLRQVG</sequence>
<keyword evidence="1" id="KW-0812">Transmembrane</keyword>
<feature type="transmembrane region" description="Helical" evidence="1">
    <location>
        <begin position="75"/>
        <end position="96"/>
    </location>
</feature>
<protein>
    <submittedName>
        <fullName evidence="3">Acyltransferase</fullName>
    </submittedName>
</protein>
<reference evidence="3" key="2">
    <citation type="submission" date="2023-04" db="EMBL/GenBank/DDBJ databases">
        <title>Paracnuella aquatica gen. nov., sp. nov., a member of the family Chitinophagaceae isolated from a hot spring.</title>
        <authorList>
            <person name="Wang C."/>
        </authorList>
    </citation>
    <scope>NUCLEOTIDE SEQUENCE</scope>
    <source>
        <strain evidence="3">LB-8</strain>
    </source>
</reference>
<feature type="transmembrane region" description="Helical" evidence="1">
    <location>
        <begin position="316"/>
        <end position="333"/>
    </location>
</feature>
<dbReference type="InterPro" id="IPR002656">
    <property type="entry name" value="Acyl_transf_3_dom"/>
</dbReference>
<dbReference type="EMBL" id="JAOTIF010000001">
    <property type="protein sequence ID" value="MCU7547506.1"/>
    <property type="molecule type" value="Genomic_DNA"/>
</dbReference>
<gene>
    <name evidence="3" type="ORF">OCK74_00190</name>
</gene>
<dbReference type="PANTHER" id="PTHR23028">
    <property type="entry name" value="ACETYLTRANSFERASE"/>
    <property type="match status" value="1"/>
</dbReference>
<dbReference type="Pfam" id="PF01757">
    <property type="entry name" value="Acyl_transf_3"/>
    <property type="match status" value="1"/>
</dbReference>
<name>A0A9X3B6N9_9BACT</name>
<evidence type="ECO:0000313" key="3">
    <source>
        <dbReference type="EMBL" id="MCU7547506.1"/>
    </source>
</evidence>
<feature type="transmembrane region" description="Helical" evidence="1">
    <location>
        <begin position="244"/>
        <end position="264"/>
    </location>
</feature>
<feature type="transmembrane region" description="Helical" evidence="1">
    <location>
        <begin position="32"/>
        <end position="54"/>
    </location>
</feature>
<dbReference type="AlphaFoldDB" id="A0A9X3B6N9"/>
<dbReference type="RefSeq" id="WP_279294954.1">
    <property type="nucleotide sequence ID" value="NZ_JAOTIF010000001.1"/>
</dbReference>
<accession>A0A9X3B6N9</accession>
<organism evidence="3 4">
    <name type="scientific">Paraflavisolibacter caeni</name>
    <dbReference type="NCBI Taxonomy" id="2982496"/>
    <lineage>
        <taxon>Bacteria</taxon>
        <taxon>Pseudomonadati</taxon>
        <taxon>Bacteroidota</taxon>
        <taxon>Chitinophagia</taxon>
        <taxon>Chitinophagales</taxon>
        <taxon>Chitinophagaceae</taxon>
        <taxon>Paraflavisolibacter</taxon>
    </lineage>
</organism>
<dbReference type="GO" id="GO:0016747">
    <property type="term" value="F:acyltransferase activity, transferring groups other than amino-acyl groups"/>
    <property type="evidence" value="ECO:0007669"/>
    <property type="project" value="InterPro"/>
</dbReference>
<keyword evidence="3" id="KW-0012">Acyltransferase</keyword>
<comment type="caution">
    <text evidence="3">The sequence shown here is derived from an EMBL/GenBank/DDBJ whole genome shotgun (WGS) entry which is preliminary data.</text>
</comment>
<reference evidence="3" key="1">
    <citation type="submission" date="2022-09" db="EMBL/GenBank/DDBJ databases">
        <authorList>
            <person name="Yuan C."/>
            <person name="Ke Z."/>
        </authorList>
    </citation>
    <scope>NUCLEOTIDE SEQUENCE</scope>
    <source>
        <strain evidence="3">LB-8</strain>
    </source>
</reference>
<feature type="transmembrane region" description="Helical" evidence="1">
    <location>
        <begin position="161"/>
        <end position="178"/>
    </location>
</feature>
<proteinExistence type="predicted"/>
<feature type="transmembrane region" description="Helical" evidence="1">
    <location>
        <begin position="276"/>
        <end position="296"/>
    </location>
</feature>
<feature type="transmembrane region" description="Helical" evidence="1">
    <location>
        <begin position="184"/>
        <end position="202"/>
    </location>
</feature>
<feature type="domain" description="Acyltransferase 3" evidence="2">
    <location>
        <begin position="3"/>
        <end position="328"/>
    </location>
</feature>
<evidence type="ECO:0000259" key="2">
    <source>
        <dbReference type="Pfam" id="PF01757"/>
    </source>
</evidence>
<evidence type="ECO:0000313" key="4">
    <source>
        <dbReference type="Proteomes" id="UP001155483"/>
    </source>
</evidence>
<evidence type="ECO:0000256" key="1">
    <source>
        <dbReference type="SAM" id="Phobius"/>
    </source>
</evidence>
<dbReference type="Proteomes" id="UP001155483">
    <property type="component" value="Unassembled WGS sequence"/>
</dbReference>
<keyword evidence="3" id="KW-0808">Transferase</keyword>
<keyword evidence="4" id="KW-1185">Reference proteome</keyword>
<dbReference type="InterPro" id="IPR050879">
    <property type="entry name" value="Acyltransferase_3"/>
</dbReference>
<feature type="transmembrane region" description="Helical" evidence="1">
    <location>
        <begin position="135"/>
        <end position="152"/>
    </location>
</feature>
<keyword evidence="1" id="KW-0472">Membrane</keyword>
<keyword evidence="1" id="KW-1133">Transmembrane helix</keyword>
<feature type="transmembrane region" description="Helical" evidence="1">
    <location>
        <begin position="214"/>
        <end position="232"/>
    </location>
</feature>